<dbReference type="Proteomes" id="UP000288716">
    <property type="component" value="Unassembled WGS sequence"/>
</dbReference>
<dbReference type="AlphaFoldDB" id="A0A443SNM1"/>
<evidence type="ECO:0000313" key="2">
    <source>
        <dbReference type="EMBL" id="RWS29083.1"/>
    </source>
</evidence>
<feature type="region of interest" description="Disordered" evidence="1">
    <location>
        <begin position="436"/>
        <end position="531"/>
    </location>
</feature>
<feature type="compositionally biased region" description="Basic and acidic residues" evidence="1">
    <location>
        <begin position="346"/>
        <end position="367"/>
    </location>
</feature>
<feature type="compositionally biased region" description="Basic and acidic residues" evidence="1">
    <location>
        <begin position="436"/>
        <end position="518"/>
    </location>
</feature>
<dbReference type="STRING" id="299467.A0A443SNM1"/>
<protein>
    <submittedName>
        <fullName evidence="2">Pneumococcal surface protein C-like protein</fullName>
    </submittedName>
</protein>
<dbReference type="OrthoDB" id="7482953at2759"/>
<reference evidence="2 3" key="1">
    <citation type="journal article" date="2018" name="Gigascience">
        <title>Genomes of trombidid mites reveal novel predicted allergens and laterally-transferred genes associated with secondary metabolism.</title>
        <authorList>
            <person name="Dong X."/>
            <person name="Chaisiri K."/>
            <person name="Xia D."/>
            <person name="Armstrong S.D."/>
            <person name="Fang Y."/>
            <person name="Donnelly M.J."/>
            <person name="Kadowaki T."/>
            <person name="McGarry J.W."/>
            <person name="Darby A.C."/>
            <person name="Makepeace B.L."/>
        </authorList>
    </citation>
    <scope>NUCLEOTIDE SEQUENCE [LARGE SCALE GENOMIC DNA]</scope>
    <source>
        <strain evidence="2">UoL-UT</strain>
    </source>
</reference>
<organism evidence="2 3">
    <name type="scientific">Leptotrombidium deliense</name>
    <dbReference type="NCBI Taxonomy" id="299467"/>
    <lineage>
        <taxon>Eukaryota</taxon>
        <taxon>Metazoa</taxon>
        <taxon>Ecdysozoa</taxon>
        <taxon>Arthropoda</taxon>
        <taxon>Chelicerata</taxon>
        <taxon>Arachnida</taxon>
        <taxon>Acari</taxon>
        <taxon>Acariformes</taxon>
        <taxon>Trombidiformes</taxon>
        <taxon>Prostigmata</taxon>
        <taxon>Anystina</taxon>
        <taxon>Parasitengona</taxon>
        <taxon>Trombiculoidea</taxon>
        <taxon>Trombiculidae</taxon>
        <taxon>Leptotrombidium</taxon>
    </lineage>
</organism>
<feature type="compositionally biased region" description="Basic and acidic residues" evidence="1">
    <location>
        <begin position="279"/>
        <end position="322"/>
    </location>
</feature>
<comment type="caution">
    <text evidence="2">The sequence shown here is derived from an EMBL/GenBank/DDBJ whole genome shotgun (WGS) entry which is preliminary data.</text>
</comment>
<proteinExistence type="predicted"/>
<feature type="region of interest" description="Disordered" evidence="1">
    <location>
        <begin position="239"/>
        <end position="367"/>
    </location>
</feature>
<feature type="compositionally biased region" description="Basic and acidic residues" evidence="1">
    <location>
        <begin position="652"/>
        <end position="668"/>
    </location>
</feature>
<evidence type="ECO:0000313" key="3">
    <source>
        <dbReference type="Proteomes" id="UP000288716"/>
    </source>
</evidence>
<evidence type="ECO:0000256" key="1">
    <source>
        <dbReference type="SAM" id="MobiDB-lite"/>
    </source>
</evidence>
<keyword evidence="3" id="KW-1185">Reference proteome</keyword>
<feature type="compositionally biased region" description="Polar residues" evidence="1">
    <location>
        <begin position="670"/>
        <end position="681"/>
    </location>
</feature>
<sequence>PGYGGGYGVGYVAYPNKKGKFLDFVGGIIDKKQKIATGILQKIAYKLDHIGKVIGSKHKVIVKPPLKPIKPDIIEQKPDFYEPPYKPEIIVEKPDFYKPDFKPEIHVQKPFKPDYDFEVEYKPEIPIKKPIFKPEIVVQKPIKPDYDPDYKPFKPEFEYKPEIPIKEPDFKPMIRPDIIFEDKPYPPFNPHHKPMIKPEIIVDKPDYKPDIIDQKPDFKPDIIEQKPGYKPEISIQEKPYIKPDLIDQKPDFKPDIIDQKPDIKPDIVEQKPGYQPEISLHEKPYHKPDLIDEKPDYKPEIIEQKPGYKPDVPLEPKPDYKLPGEPLPGKSPIKPNFDDSGPELFKPVKEPVMESRPKPVISDEMKMEMKRVPSKEDIATDYYEQPKKKSKFEDLKATVKDATLALKVGSKHALSHIFRKLSVKFGKFADKLDAHKVDYKPDYEEKPDYKPDYEEVKPILKPDEKEEFKPDLKPDYKEELKPDYKPDYKEEVVKEEVKEDDYKPDYPDAQKKPPTNEKETEEAIDERKKEKRLKRQVDKNVIQSLTEKMLHLNKEYANAINHLKLQDSLVDDVKISKQISDRIEHLEKASKIVDGILIFLKTTANDPKRKQEDLLYLEKLYDVELKRIESAKSFNVDKKGFETNEPNLNLDSRTKPTLPDEPKVRPNELEVSTPSKSGNKNTIEEFEEP</sequence>
<dbReference type="EMBL" id="NCKV01001078">
    <property type="protein sequence ID" value="RWS29083.1"/>
    <property type="molecule type" value="Genomic_DNA"/>
</dbReference>
<gene>
    <name evidence="2" type="ORF">B4U80_01608</name>
</gene>
<feature type="region of interest" description="Disordered" evidence="1">
    <location>
        <begin position="639"/>
        <end position="689"/>
    </location>
</feature>
<name>A0A443SNM1_9ACAR</name>
<dbReference type="VEuPathDB" id="VectorBase:LDEU002958"/>
<accession>A0A443SNM1</accession>
<feature type="compositionally biased region" description="Basic and acidic residues" evidence="1">
    <location>
        <begin position="239"/>
        <end position="269"/>
    </location>
</feature>
<feature type="non-terminal residue" evidence="2">
    <location>
        <position position="1"/>
    </location>
</feature>